<protein>
    <submittedName>
        <fullName evidence="1">Uncharacterized protein</fullName>
    </submittedName>
</protein>
<name>A0A5S4X0I5_9BRAD</name>
<sequence length="182" mass="19658">MTERWLTTGQAVALVRQRLGGSEGHSQKILRDARASGEVRARPADPDAVLLIADDGLIGTDFRPPARSIHGIDADGKLIVHNLAQEPRNGETISEHDLIDWLDRKHADNKVVRGEGKTTKQRAQGRAAEEAIKACFPMGVPDVLEMPNGAVAAKLSAWLKAHRPAAAKMSDKTILRAAGRAK</sequence>
<evidence type="ECO:0000313" key="1">
    <source>
        <dbReference type="EMBL" id="TYL87801.1"/>
    </source>
</evidence>
<proteinExistence type="predicted"/>
<dbReference type="Proteomes" id="UP000324853">
    <property type="component" value="Unassembled WGS sequence"/>
</dbReference>
<dbReference type="EMBL" id="VSSR01000006">
    <property type="protein sequence ID" value="TYL87801.1"/>
    <property type="molecule type" value="Genomic_DNA"/>
</dbReference>
<comment type="caution">
    <text evidence="1">The sequence shown here is derived from an EMBL/GenBank/DDBJ whole genome shotgun (WGS) entry which is preliminary data.</text>
</comment>
<dbReference type="AlphaFoldDB" id="A0A5S4X0I5"/>
<evidence type="ECO:0000313" key="2">
    <source>
        <dbReference type="Proteomes" id="UP000324853"/>
    </source>
</evidence>
<dbReference type="OrthoDB" id="9989285at2"/>
<dbReference type="RefSeq" id="WP_148749322.1">
    <property type="nucleotide sequence ID" value="NZ_VSSR01000006.1"/>
</dbReference>
<accession>A0A5S4X0I5</accession>
<keyword evidence="2" id="KW-1185">Reference proteome</keyword>
<organism evidence="1 2">
    <name type="scientific">Bradyrhizobium cytisi</name>
    <dbReference type="NCBI Taxonomy" id="515489"/>
    <lineage>
        <taxon>Bacteria</taxon>
        <taxon>Pseudomonadati</taxon>
        <taxon>Pseudomonadota</taxon>
        <taxon>Alphaproteobacteria</taxon>
        <taxon>Hyphomicrobiales</taxon>
        <taxon>Nitrobacteraceae</taxon>
        <taxon>Bradyrhizobium</taxon>
    </lineage>
</organism>
<gene>
    <name evidence="1" type="ORF">FXB38_03210</name>
</gene>
<reference evidence="1 2" key="1">
    <citation type="submission" date="2019-08" db="EMBL/GenBank/DDBJ databases">
        <title>Bradyrhizobium hipponensis sp. nov., a rhizobium isolated from a Lupinus angustifolius root nodule in Tunisia.</title>
        <authorList>
            <person name="Off K."/>
            <person name="Rejili M."/>
            <person name="Mars M."/>
            <person name="Brachmann A."/>
            <person name="Marin M."/>
        </authorList>
    </citation>
    <scope>NUCLEOTIDE SEQUENCE [LARGE SCALE GENOMIC DNA]</scope>
    <source>
        <strain evidence="1 2">CTAW11</strain>
    </source>
</reference>